<dbReference type="CDD" id="cd06267">
    <property type="entry name" value="PBP1_LacI_sugar_binding-like"/>
    <property type="match status" value="1"/>
</dbReference>
<dbReference type="PROSITE" id="PS50932">
    <property type="entry name" value="HTH_LACI_2"/>
    <property type="match status" value="1"/>
</dbReference>
<gene>
    <name evidence="5" type="ORF">FB561_1300</name>
</gene>
<keyword evidence="6" id="KW-1185">Reference proteome</keyword>
<dbReference type="PANTHER" id="PTHR30146:SF138">
    <property type="entry name" value="TRANSCRIPTIONAL REGULATORY PROTEIN"/>
    <property type="match status" value="1"/>
</dbReference>
<dbReference type="PANTHER" id="PTHR30146">
    <property type="entry name" value="LACI-RELATED TRANSCRIPTIONAL REPRESSOR"/>
    <property type="match status" value="1"/>
</dbReference>
<dbReference type="InterPro" id="IPR010982">
    <property type="entry name" value="Lambda_DNA-bd_dom_sf"/>
</dbReference>
<keyword evidence="2" id="KW-0238">DNA-binding</keyword>
<dbReference type="SUPFAM" id="SSF53822">
    <property type="entry name" value="Periplasmic binding protein-like I"/>
    <property type="match status" value="1"/>
</dbReference>
<comment type="caution">
    <text evidence="5">The sequence shown here is derived from an EMBL/GenBank/DDBJ whole genome shotgun (WGS) entry which is preliminary data.</text>
</comment>
<evidence type="ECO:0000256" key="3">
    <source>
        <dbReference type="ARBA" id="ARBA00023163"/>
    </source>
</evidence>
<dbReference type="SMART" id="SM00354">
    <property type="entry name" value="HTH_LACI"/>
    <property type="match status" value="1"/>
</dbReference>
<dbReference type="InterPro" id="IPR028082">
    <property type="entry name" value="Peripla_BP_I"/>
</dbReference>
<dbReference type="Gene3D" id="3.40.50.2300">
    <property type="match status" value="2"/>
</dbReference>
<reference evidence="5 6" key="1">
    <citation type="submission" date="2019-06" db="EMBL/GenBank/DDBJ databases">
        <title>Sequencing the genomes of 1000 actinobacteria strains.</title>
        <authorList>
            <person name="Klenk H.-P."/>
        </authorList>
    </citation>
    <scope>NUCLEOTIDE SEQUENCE [LARGE SCALE GENOMIC DNA]</scope>
    <source>
        <strain evidence="5 6">DSM 24683</strain>
    </source>
</reference>
<dbReference type="OrthoDB" id="3258243at2"/>
<proteinExistence type="predicted"/>
<evidence type="ECO:0000313" key="5">
    <source>
        <dbReference type="EMBL" id="TWD80227.1"/>
    </source>
</evidence>
<sequence length="356" mass="37270">MPCNRLHVKRSSEIGPVAPYSERVTQQRGSGGRPTINQVAEAAGVSKSTVSRAFSRPEMITAETVAHVMEVATRLGYVPNHTARALSTGRAGTVAIVVPDIANPFFPPLIRGAQAAADQAGFSLLLGDSDEDPTREDVLVGKLGPQTDGIVLASSRMTEEQILAHAERRPLVLINRDVPGLPRVLIDTATGIEAAVEHLAGLGHRHLVYVSGPASSWSNAQRRHAVRAAGRRLGVKVTAVAARRSTYDAGVQRTEAILASGASAAIAFDDLLAQGVLAGLAERGMRVPDEFSVIGCDDVLAATMYPPLTTVSAHGGDAGRAAVDLLLSSLDGARADVRRELDTSLVLRSTTAPPAG</sequence>
<feature type="domain" description="HTH lacI-type" evidence="4">
    <location>
        <begin position="34"/>
        <end position="88"/>
    </location>
</feature>
<dbReference type="CDD" id="cd01392">
    <property type="entry name" value="HTH_LacI"/>
    <property type="match status" value="1"/>
</dbReference>
<dbReference type="AlphaFoldDB" id="A0A561BN14"/>
<protein>
    <submittedName>
        <fullName evidence="5">LacI family transcriptional regulator</fullName>
    </submittedName>
</protein>
<dbReference type="Gene3D" id="1.10.260.40">
    <property type="entry name" value="lambda repressor-like DNA-binding domains"/>
    <property type="match status" value="1"/>
</dbReference>
<dbReference type="Proteomes" id="UP000318380">
    <property type="component" value="Unassembled WGS sequence"/>
</dbReference>
<keyword evidence="3" id="KW-0804">Transcription</keyword>
<dbReference type="Pfam" id="PF13377">
    <property type="entry name" value="Peripla_BP_3"/>
    <property type="match status" value="1"/>
</dbReference>
<organism evidence="5 6">
    <name type="scientific">Kribbella amoyensis</name>
    <dbReference type="NCBI Taxonomy" id="996641"/>
    <lineage>
        <taxon>Bacteria</taxon>
        <taxon>Bacillati</taxon>
        <taxon>Actinomycetota</taxon>
        <taxon>Actinomycetes</taxon>
        <taxon>Propionibacteriales</taxon>
        <taxon>Kribbellaceae</taxon>
        <taxon>Kribbella</taxon>
    </lineage>
</organism>
<dbReference type="InterPro" id="IPR000843">
    <property type="entry name" value="HTH_LacI"/>
</dbReference>
<dbReference type="GO" id="GO:0003700">
    <property type="term" value="F:DNA-binding transcription factor activity"/>
    <property type="evidence" value="ECO:0007669"/>
    <property type="project" value="TreeGrafter"/>
</dbReference>
<dbReference type="InterPro" id="IPR046335">
    <property type="entry name" value="LacI/GalR-like_sensor"/>
</dbReference>
<evidence type="ECO:0000313" key="6">
    <source>
        <dbReference type="Proteomes" id="UP000318380"/>
    </source>
</evidence>
<dbReference type="GO" id="GO:0000976">
    <property type="term" value="F:transcription cis-regulatory region binding"/>
    <property type="evidence" value="ECO:0007669"/>
    <property type="project" value="TreeGrafter"/>
</dbReference>
<dbReference type="Pfam" id="PF00356">
    <property type="entry name" value="LacI"/>
    <property type="match status" value="1"/>
</dbReference>
<name>A0A561BN14_9ACTN</name>
<dbReference type="SUPFAM" id="SSF47413">
    <property type="entry name" value="lambda repressor-like DNA-binding domains"/>
    <property type="match status" value="1"/>
</dbReference>
<evidence type="ECO:0000256" key="1">
    <source>
        <dbReference type="ARBA" id="ARBA00023015"/>
    </source>
</evidence>
<accession>A0A561BN14</accession>
<keyword evidence="1" id="KW-0805">Transcription regulation</keyword>
<evidence type="ECO:0000256" key="2">
    <source>
        <dbReference type="ARBA" id="ARBA00023125"/>
    </source>
</evidence>
<evidence type="ECO:0000259" key="4">
    <source>
        <dbReference type="PROSITE" id="PS50932"/>
    </source>
</evidence>
<dbReference type="EMBL" id="VIVK01000001">
    <property type="protein sequence ID" value="TWD80227.1"/>
    <property type="molecule type" value="Genomic_DNA"/>
</dbReference>